<dbReference type="EMBL" id="KZ678482">
    <property type="protein sequence ID" value="PSR82266.1"/>
    <property type="molecule type" value="Genomic_DNA"/>
</dbReference>
<evidence type="ECO:0008006" key="3">
    <source>
        <dbReference type="Google" id="ProtNLM"/>
    </source>
</evidence>
<reference evidence="1 2" key="1">
    <citation type="journal article" date="2018" name="Mycol. Prog.">
        <title>Coniella lustricola, a new species from submerged detritus.</title>
        <authorList>
            <person name="Raudabaugh D.B."/>
            <person name="Iturriaga T."/>
            <person name="Carver A."/>
            <person name="Mondo S."/>
            <person name="Pangilinan J."/>
            <person name="Lipzen A."/>
            <person name="He G."/>
            <person name="Amirebrahimi M."/>
            <person name="Grigoriev I.V."/>
            <person name="Miller A.N."/>
        </authorList>
    </citation>
    <scope>NUCLEOTIDE SEQUENCE [LARGE SCALE GENOMIC DNA]</scope>
    <source>
        <strain evidence="1 2">B22-T-1</strain>
    </source>
</reference>
<feature type="non-terminal residue" evidence="1">
    <location>
        <position position="1"/>
    </location>
</feature>
<dbReference type="OrthoDB" id="3210378at2759"/>
<dbReference type="Proteomes" id="UP000241462">
    <property type="component" value="Unassembled WGS sequence"/>
</dbReference>
<organism evidence="1 2">
    <name type="scientific">Coniella lustricola</name>
    <dbReference type="NCBI Taxonomy" id="2025994"/>
    <lineage>
        <taxon>Eukaryota</taxon>
        <taxon>Fungi</taxon>
        <taxon>Dikarya</taxon>
        <taxon>Ascomycota</taxon>
        <taxon>Pezizomycotina</taxon>
        <taxon>Sordariomycetes</taxon>
        <taxon>Sordariomycetidae</taxon>
        <taxon>Diaporthales</taxon>
        <taxon>Schizoparmaceae</taxon>
        <taxon>Coniella</taxon>
    </lineage>
</organism>
<evidence type="ECO:0000313" key="2">
    <source>
        <dbReference type="Proteomes" id="UP000241462"/>
    </source>
</evidence>
<gene>
    <name evidence="1" type="ORF">BD289DRAFT_347569</name>
</gene>
<dbReference type="Gene3D" id="3.80.10.10">
    <property type="entry name" value="Ribonuclease Inhibitor"/>
    <property type="match status" value="1"/>
</dbReference>
<accession>A0A2T3A3Q7</accession>
<name>A0A2T3A3Q7_9PEZI</name>
<dbReference type="AlphaFoldDB" id="A0A2T3A3Q7"/>
<dbReference type="SUPFAM" id="SSF52047">
    <property type="entry name" value="RNI-like"/>
    <property type="match status" value="1"/>
</dbReference>
<proteinExistence type="predicted"/>
<dbReference type="STRING" id="2025994.A0A2T3A3Q7"/>
<feature type="non-terminal residue" evidence="1">
    <location>
        <position position="661"/>
    </location>
</feature>
<protein>
    <recommendedName>
        <fullName evidence="3">F-box domain-containing protein</fullName>
    </recommendedName>
</protein>
<dbReference type="InParanoid" id="A0A2T3A3Q7"/>
<sequence length="661" mass="72183">PNETFAKLPNEVLRIILNHLRALHVHEQSNSCATCWARDCCSVTLSNKRLLQVGRAALYEEIQLVGSDNAAQRKKYRGVYPTRLVLLRRTIRADPKLAALVRTIKVPALPDDALLEREEYHDVVASLVMACPNLERLDGFYPSYNHNHSRLFHALSTRTKLREMAWIVDSMPPLQAPASVPSIGSTSNLNDIYLPPQIANNFIRNHMDWNELSHLTIHCLPGAHLRTPHHLINVVLSYLPSLDSLYLSDVPATSFDDQCLLNLPRPLKKLTLSNCSGITTNGFATFATHDAAKDLETLTLIHQNIDSLTAIVRVLSKLAKLTTFSIVQAAAPKPDEDFFCFMPYVASRSLKMLHWDIFESALPSERNPYTGSCASRTDDLIARSIASGGFPSLRFLRAPCDASGRFQALCRPKERVDLPGDRFRTHLVNQVATADPTVRYSAALPSSSSRALPYRMTSANKSVDLGSMMRDMPGDRSSLATRDSGKVFSVGSGFGCAFIPGLSREVGSDLHQARLAAQERLEAARRIPRIEVNVENEDGTLVESSGMAAYMGDVTSNITYLLSPDSGATDERGGLVGIAELLGDGGEDLSACGDAASRSGAGYGTGCLANAVSGAGGSSAGAGGRLPDGCTGRWNSYNHDSNLANKHGDDWWWHTERGRWK</sequence>
<keyword evidence="2" id="KW-1185">Reference proteome</keyword>
<dbReference type="InterPro" id="IPR032675">
    <property type="entry name" value="LRR_dom_sf"/>
</dbReference>
<evidence type="ECO:0000313" key="1">
    <source>
        <dbReference type="EMBL" id="PSR82266.1"/>
    </source>
</evidence>